<evidence type="ECO:0000313" key="3">
    <source>
        <dbReference type="EMBL" id="EPT05682.1"/>
    </source>
</evidence>
<feature type="compositionally biased region" description="Polar residues" evidence="2">
    <location>
        <begin position="491"/>
        <end position="515"/>
    </location>
</feature>
<feature type="compositionally biased region" description="Polar residues" evidence="2">
    <location>
        <begin position="361"/>
        <end position="372"/>
    </location>
</feature>
<reference evidence="3 4" key="1">
    <citation type="journal article" date="2012" name="Science">
        <title>The Paleozoic origin of enzymatic lignin decomposition reconstructed from 31 fungal genomes.</title>
        <authorList>
            <person name="Floudas D."/>
            <person name="Binder M."/>
            <person name="Riley R."/>
            <person name="Barry K."/>
            <person name="Blanchette R.A."/>
            <person name="Henrissat B."/>
            <person name="Martinez A.T."/>
            <person name="Otillar R."/>
            <person name="Spatafora J.W."/>
            <person name="Yadav J.S."/>
            <person name="Aerts A."/>
            <person name="Benoit I."/>
            <person name="Boyd A."/>
            <person name="Carlson A."/>
            <person name="Copeland A."/>
            <person name="Coutinho P.M."/>
            <person name="de Vries R.P."/>
            <person name="Ferreira P."/>
            <person name="Findley K."/>
            <person name="Foster B."/>
            <person name="Gaskell J."/>
            <person name="Glotzer D."/>
            <person name="Gorecki P."/>
            <person name="Heitman J."/>
            <person name="Hesse C."/>
            <person name="Hori C."/>
            <person name="Igarashi K."/>
            <person name="Jurgens J.A."/>
            <person name="Kallen N."/>
            <person name="Kersten P."/>
            <person name="Kohler A."/>
            <person name="Kuees U."/>
            <person name="Kumar T.K.A."/>
            <person name="Kuo A."/>
            <person name="LaButti K."/>
            <person name="Larrondo L.F."/>
            <person name="Lindquist E."/>
            <person name="Ling A."/>
            <person name="Lombard V."/>
            <person name="Lucas S."/>
            <person name="Lundell T."/>
            <person name="Martin R."/>
            <person name="McLaughlin D.J."/>
            <person name="Morgenstern I."/>
            <person name="Morin E."/>
            <person name="Murat C."/>
            <person name="Nagy L.G."/>
            <person name="Nolan M."/>
            <person name="Ohm R.A."/>
            <person name="Patyshakuliyeva A."/>
            <person name="Rokas A."/>
            <person name="Ruiz-Duenas F.J."/>
            <person name="Sabat G."/>
            <person name="Salamov A."/>
            <person name="Samejima M."/>
            <person name="Schmutz J."/>
            <person name="Slot J.C."/>
            <person name="St John F."/>
            <person name="Stenlid J."/>
            <person name="Sun H."/>
            <person name="Sun S."/>
            <person name="Syed K."/>
            <person name="Tsang A."/>
            <person name="Wiebenga A."/>
            <person name="Young D."/>
            <person name="Pisabarro A."/>
            <person name="Eastwood D.C."/>
            <person name="Martin F."/>
            <person name="Cullen D."/>
            <person name="Grigoriev I.V."/>
            <person name="Hibbett D.S."/>
        </authorList>
    </citation>
    <scope>NUCLEOTIDE SEQUENCE</scope>
    <source>
        <strain evidence="4">FP-58527</strain>
    </source>
</reference>
<dbReference type="HOGENOM" id="CLU_012567_0_0_1"/>
<feature type="region of interest" description="Disordered" evidence="2">
    <location>
        <begin position="322"/>
        <end position="554"/>
    </location>
</feature>
<evidence type="ECO:0000256" key="1">
    <source>
        <dbReference type="SAM" id="Coils"/>
    </source>
</evidence>
<feature type="compositionally biased region" description="Basic and acidic residues" evidence="2">
    <location>
        <begin position="520"/>
        <end position="535"/>
    </location>
</feature>
<dbReference type="InParanoid" id="S8EKR6"/>
<dbReference type="STRING" id="743788.S8EKR6"/>
<feature type="compositionally biased region" description="Pro residues" evidence="2">
    <location>
        <begin position="282"/>
        <end position="291"/>
    </location>
</feature>
<gene>
    <name evidence="3" type="ORF">FOMPIDRAFT_155393</name>
</gene>
<dbReference type="OrthoDB" id="2450055at2759"/>
<keyword evidence="1" id="KW-0175">Coiled coil</keyword>
<feature type="compositionally biased region" description="Low complexity" evidence="2">
    <location>
        <begin position="657"/>
        <end position="674"/>
    </location>
</feature>
<feature type="compositionally biased region" description="Polar residues" evidence="2">
    <location>
        <begin position="238"/>
        <end position="248"/>
    </location>
</feature>
<dbReference type="AlphaFoldDB" id="S8EKR6"/>
<dbReference type="Proteomes" id="UP000015241">
    <property type="component" value="Unassembled WGS sequence"/>
</dbReference>
<feature type="compositionally biased region" description="Polar residues" evidence="2">
    <location>
        <begin position="614"/>
        <end position="646"/>
    </location>
</feature>
<sequence>MSFPTSNEPIADRESIHKSCRTLEAVVNVLNDYCEAANAILTLQRKLVKALRDAATVKCVPEIPANAMSVSATIFDTLCEVDSKFVKIADKECDAVSAEVKKWFKKLAKEERAYDDRLATANARIKQAGQLYEKKAKKNPQDAADEHARYMNVLTTLGPEINQEKYLAACLSRVADAEWLRSCEGVRRCAPTIGQLGEWRVYCEGGWSAALPPDLPNRDVPNYSDRSVTPVPQGRAVTPNTEQPTQAPGTPMLEKPAPEYYSRHPSEQEAEASSRAVTPNRNPSPAPPQYHAPPHDEPVDVQMASLPPTKTVADASVRSIASLSSFPSPPTHFPMPPMAKAETNSPIKESRPESPRGPRTPSESLFQRQTDSPIPFTPSDTARPLPSSPVAQHAEPSAIATSDRLADDKSTEGSSRSQHSIRPDERETQERRETRTPSPVLTRATSKKIKFESAGALSNPTSSFGGSSQSSDPVDYSELGILRPKDEKQSRQAGSSEGPTSQPIERSDTGMSNGSVVAALRDRYSRIPFPTDRRSPKVPSAAYTTNAMASMPTPNDIALRRQRVAELEELELREQELELRRREREIELRAKALEEERARIFNARRPDSGYGSDATRSGMTDRLSVSQQSDAYSTSSTRPRYTQYSSAVPGHARQVRPSSSQASSQPASPIYQSATDHPSYSAAPLHVRPVQQPVQLRPEKPKGWIRRLSMPVMGNAFSLDSKKGISSSGIAGGPGMRSSLALPEEDGLLIHDVTGGIRNRSTTNLARR</sequence>
<feature type="compositionally biased region" description="Basic and acidic residues" evidence="2">
    <location>
        <begin position="421"/>
        <end position="435"/>
    </location>
</feature>
<evidence type="ECO:0008006" key="5">
    <source>
        <dbReference type="Google" id="ProtNLM"/>
    </source>
</evidence>
<feature type="region of interest" description="Disordered" evidence="2">
    <location>
        <begin position="604"/>
        <end position="681"/>
    </location>
</feature>
<dbReference type="EMBL" id="KE504123">
    <property type="protein sequence ID" value="EPT05682.1"/>
    <property type="molecule type" value="Genomic_DNA"/>
</dbReference>
<feature type="compositionally biased region" description="Pro residues" evidence="2">
    <location>
        <begin position="327"/>
        <end position="337"/>
    </location>
</feature>
<keyword evidence="4" id="KW-1185">Reference proteome</keyword>
<proteinExistence type="predicted"/>
<evidence type="ECO:0000313" key="4">
    <source>
        <dbReference type="Proteomes" id="UP000015241"/>
    </source>
</evidence>
<name>S8EKR6_FOMSC</name>
<feature type="coiled-coil region" evidence="1">
    <location>
        <begin position="560"/>
        <end position="596"/>
    </location>
</feature>
<dbReference type="eggNOG" id="ENOG502S3QD">
    <property type="taxonomic scope" value="Eukaryota"/>
</dbReference>
<accession>S8EKR6</accession>
<evidence type="ECO:0000256" key="2">
    <source>
        <dbReference type="SAM" id="MobiDB-lite"/>
    </source>
</evidence>
<feature type="compositionally biased region" description="Low complexity" evidence="2">
    <location>
        <begin position="462"/>
        <end position="471"/>
    </location>
</feature>
<protein>
    <recommendedName>
        <fullName evidence="5">IMD domain-containing protein</fullName>
    </recommendedName>
</protein>
<organism evidence="3 4">
    <name type="scientific">Fomitopsis schrenkii</name>
    <name type="common">Brown rot fungus</name>
    <dbReference type="NCBI Taxonomy" id="2126942"/>
    <lineage>
        <taxon>Eukaryota</taxon>
        <taxon>Fungi</taxon>
        <taxon>Dikarya</taxon>
        <taxon>Basidiomycota</taxon>
        <taxon>Agaricomycotina</taxon>
        <taxon>Agaricomycetes</taxon>
        <taxon>Polyporales</taxon>
        <taxon>Fomitopsis</taxon>
    </lineage>
</organism>
<feature type="region of interest" description="Disordered" evidence="2">
    <location>
        <begin position="210"/>
        <end position="302"/>
    </location>
</feature>